<dbReference type="EMBL" id="JAVIJP010000058">
    <property type="protein sequence ID" value="KAL3622802.1"/>
    <property type="molecule type" value="Genomic_DNA"/>
</dbReference>
<evidence type="ECO:0000256" key="2">
    <source>
        <dbReference type="ARBA" id="ARBA00009249"/>
    </source>
</evidence>
<evidence type="ECO:0000313" key="8">
    <source>
        <dbReference type="EMBL" id="KAL3623151.1"/>
    </source>
</evidence>
<proteinExistence type="inferred from homology"/>
<evidence type="ECO:0000256" key="5">
    <source>
        <dbReference type="RuleBase" id="RU364055"/>
    </source>
</evidence>
<dbReference type="GO" id="GO:0019464">
    <property type="term" value="P:glycine decarboxylation via glycine cleavage system"/>
    <property type="evidence" value="ECO:0007669"/>
    <property type="project" value="UniProtKB-UniRule"/>
</dbReference>
<dbReference type="PANTHER" id="PTHR11715:SF3">
    <property type="entry name" value="GLYCINE CLEAVAGE SYSTEM H PROTEIN-RELATED"/>
    <property type="match status" value="1"/>
</dbReference>
<dbReference type="GO" id="GO:0005739">
    <property type="term" value="C:mitochondrion"/>
    <property type="evidence" value="ECO:0007669"/>
    <property type="project" value="UniProtKB-SubCell"/>
</dbReference>
<evidence type="ECO:0000313" key="9">
    <source>
        <dbReference type="Proteomes" id="UP001632038"/>
    </source>
</evidence>
<gene>
    <name evidence="8" type="ORF">CASFOL_031967</name>
    <name evidence="7" type="ORF">CASFOL_033410</name>
</gene>
<dbReference type="Pfam" id="PF01597">
    <property type="entry name" value="GCV_H"/>
    <property type="match status" value="1"/>
</dbReference>
<comment type="subunit">
    <text evidence="5">The glycine cleavage system is composed of four proteins: P, T, L and H.</text>
</comment>
<keyword evidence="4 5" id="KW-0496">Mitochondrion</keyword>
<dbReference type="GO" id="GO:0005960">
    <property type="term" value="C:glycine cleavage complex"/>
    <property type="evidence" value="ECO:0007669"/>
    <property type="project" value="UniProtKB-UniRule"/>
</dbReference>
<comment type="caution">
    <text evidence="8">The sequence shown here is derived from an EMBL/GenBank/DDBJ whole genome shotgun (WGS) entry which is preliminary data.</text>
</comment>
<keyword evidence="3 5" id="KW-0450">Lipoyl</keyword>
<accession>A0ABD3C073</accession>
<reference evidence="8" key="1">
    <citation type="journal article" date="2024" name="IScience">
        <title>Strigolactones Initiate the Formation of Haustorium-like Structures in Castilleja.</title>
        <authorList>
            <person name="Buerger M."/>
            <person name="Peterson D."/>
            <person name="Chory J."/>
        </authorList>
    </citation>
    <scope>NUCLEOTIDE SEQUENCE</scope>
    <source>
        <strain evidence="8">Tecolote</strain>
        <tissue evidence="8">Flower</tissue>
    </source>
</reference>
<dbReference type="SUPFAM" id="SSF51230">
    <property type="entry name" value="Single hybrid motif"/>
    <property type="match status" value="1"/>
</dbReference>
<keyword evidence="9" id="KW-1185">Reference proteome</keyword>
<sequence length="161" mass="18558">MASRLWATRAASFFRISVPHRGFATVVKDLKYSDCHGWVRTEGNLATVGITDRAQEHLGEIVRVDLFAYDTEVTQNEPFGAINSVHIDSDIYAPISGKVVQVNRKLKKSPHLVNESPYENGWILKVEMKDTKELNNLMDYDQYSKFLEKSFRNKKCPFFRK</sequence>
<evidence type="ECO:0000256" key="1">
    <source>
        <dbReference type="ARBA" id="ARBA00004173"/>
    </source>
</evidence>
<comment type="function">
    <text evidence="5">The H protein shuttles the methylamine group of glycine from the P protein to the T protein.</text>
</comment>
<comment type="cofactor">
    <cofactor evidence="5">
        <name>(R)-lipoate</name>
        <dbReference type="ChEBI" id="CHEBI:83088"/>
    </cofactor>
    <text evidence="5">Binds 1 lipoyl cofactor covalently.</text>
</comment>
<dbReference type="NCBIfam" id="NF002270">
    <property type="entry name" value="PRK01202.1"/>
    <property type="match status" value="1"/>
</dbReference>
<dbReference type="InterPro" id="IPR033753">
    <property type="entry name" value="GCV_H/Fam206"/>
</dbReference>
<keyword evidence="5" id="KW-0809">Transit peptide</keyword>
<comment type="similarity">
    <text evidence="2 5">Belongs to the GcvH family.</text>
</comment>
<dbReference type="CDD" id="cd06848">
    <property type="entry name" value="GCS_H"/>
    <property type="match status" value="1"/>
</dbReference>
<dbReference type="InterPro" id="IPR017453">
    <property type="entry name" value="GCV_H_sub"/>
</dbReference>
<dbReference type="InterPro" id="IPR000089">
    <property type="entry name" value="Biotin_lipoyl"/>
</dbReference>
<dbReference type="EMBL" id="JAVIJP010000054">
    <property type="protein sequence ID" value="KAL3623151.1"/>
    <property type="molecule type" value="Genomic_DNA"/>
</dbReference>
<dbReference type="PROSITE" id="PS50968">
    <property type="entry name" value="BIOTINYL_LIPOYL"/>
    <property type="match status" value="1"/>
</dbReference>
<dbReference type="HAMAP" id="MF_00272">
    <property type="entry name" value="GcvH"/>
    <property type="match status" value="1"/>
</dbReference>
<dbReference type="PANTHER" id="PTHR11715">
    <property type="entry name" value="GLYCINE CLEAVAGE SYSTEM H PROTEIN"/>
    <property type="match status" value="1"/>
</dbReference>
<evidence type="ECO:0000259" key="6">
    <source>
        <dbReference type="PROSITE" id="PS50968"/>
    </source>
</evidence>
<dbReference type="Gene3D" id="2.40.50.100">
    <property type="match status" value="1"/>
</dbReference>
<dbReference type="Proteomes" id="UP001632038">
    <property type="component" value="Unassembled WGS sequence"/>
</dbReference>
<dbReference type="InterPro" id="IPR002930">
    <property type="entry name" value="GCV_H"/>
</dbReference>
<dbReference type="NCBIfam" id="TIGR00527">
    <property type="entry name" value="gcvH"/>
    <property type="match status" value="1"/>
</dbReference>
<name>A0ABD3C073_9LAMI</name>
<reference evidence="8" key="2">
    <citation type="submission" date="2024-11" db="EMBL/GenBank/DDBJ databases">
        <authorList>
            <person name="Burger M."/>
            <person name="Chory J."/>
        </authorList>
    </citation>
    <scope>NUCLEOTIDE SEQUENCE</scope>
    <source>
        <strain evidence="8">Tecolote</strain>
        <tissue evidence="8">Flower</tissue>
    </source>
</reference>
<organism evidence="8 9">
    <name type="scientific">Castilleja foliolosa</name>
    <dbReference type="NCBI Taxonomy" id="1961234"/>
    <lineage>
        <taxon>Eukaryota</taxon>
        <taxon>Viridiplantae</taxon>
        <taxon>Streptophyta</taxon>
        <taxon>Embryophyta</taxon>
        <taxon>Tracheophyta</taxon>
        <taxon>Spermatophyta</taxon>
        <taxon>Magnoliopsida</taxon>
        <taxon>eudicotyledons</taxon>
        <taxon>Gunneridae</taxon>
        <taxon>Pentapetalae</taxon>
        <taxon>asterids</taxon>
        <taxon>lamiids</taxon>
        <taxon>Lamiales</taxon>
        <taxon>Orobanchaceae</taxon>
        <taxon>Pedicularideae</taxon>
        <taxon>Castillejinae</taxon>
        <taxon>Castilleja</taxon>
    </lineage>
</organism>
<protein>
    <recommendedName>
        <fullName evidence="5">Glycine cleavage system H protein</fullName>
    </recommendedName>
</protein>
<evidence type="ECO:0000256" key="3">
    <source>
        <dbReference type="ARBA" id="ARBA00022823"/>
    </source>
</evidence>
<dbReference type="InterPro" id="IPR011053">
    <property type="entry name" value="Single_hybrid_motif"/>
</dbReference>
<comment type="subcellular location">
    <subcellularLocation>
        <location evidence="1 5">Mitochondrion</location>
    </subcellularLocation>
</comment>
<evidence type="ECO:0000256" key="4">
    <source>
        <dbReference type="ARBA" id="ARBA00023128"/>
    </source>
</evidence>
<dbReference type="AlphaFoldDB" id="A0ABD3C073"/>
<feature type="domain" description="Lipoyl-binding" evidence="6">
    <location>
        <begin position="45"/>
        <end position="127"/>
    </location>
</feature>
<evidence type="ECO:0000313" key="7">
    <source>
        <dbReference type="EMBL" id="KAL3622802.1"/>
    </source>
</evidence>